<dbReference type="InterPro" id="IPR042098">
    <property type="entry name" value="TauD-like_sf"/>
</dbReference>
<keyword evidence="2" id="KW-0560">Oxidoreductase</keyword>
<proteinExistence type="predicted"/>
<dbReference type="OrthoDB" id="5491415at2"/>
<dbReference type="PANTHER" id="PTHR10696">
    <property type="entry name" value="GAMMA-BUTYROBETAINE HYDROXYLASE-RELATED"/>
    <property type="match status" value="1"/>
</dbReference>
<dbReference type="InterPro" id="IPR050411">
    <property type="entry name" value="AlphaKG_dependent_hydroxylases"/>
</dbReference>
<dbReference type="GO" id="GO:0016706">
    <property type="term" value="F:2-oxoglutarate-dependent dioxygenase activity"/>
    <property type="evidence" value="ECO:0007669"/>
    <property type="project" value="UniProtKB-ARBA"/>
</dbReference>
<dbReference type="Proteomes" id="UP000325797">
    <property type="component" value="Chromosome"/>
</dbReference>
<dbReference type="PANTHER" id="PTHR10696:SF56">
    <property type="entry name" value="TAUD_TFDA-LIKE DOMAIN-CONTAINING PROTEIN"/>
    <property type="match status" value="1"/>
</dbReference>
<evidence type="ECO:0000256" key="2">
    <source>
        <dbReference type="ARBA" id="ARBA00023002"/>
    </source>
</evidence>
<sequence>MSAIAAVTGPSVWRGTEIVASKRWIRPMDPAISRGLIAAADTAREAELDWSALTRARFQIPGLDEYCAAAREELENGSGMAKLTGLDFAGLDPRSHRHLWFGLGTHLGTILSQTNTGLLMKAIQDEGYDVATTQGGVTTDEAGKPFLSSHARTLTNGALRFHTDRCDVVGLFCVGQAAKGGVSKLCSTGAVHNEILKRRPDLLEVLYRPVPRTRFGEEKGGESSIYLLPVFGQREGRLTSHYSRTYIENAQQLPQAPRLTPLQVEALALLDQVAAELAFEMTLAAGEIQLLNNHVIYHARTAFENDAASGRVRSMLRLWFAMPNSRALPEDHAVLWGQVAGGAVRGGIAVAA</sequence>
<evidence type="ECO:0000259" key="4">
    <source>
        <dbReference type="Pfam" id="PF02668"/>
    </source>
</evidence>
<dbReference type="EMBL" id="CP042582">
    <property type="protein sequence ID" value="QEX24418.1"/>
    <property type="molecule type" value="Genomic_DNA"/>
</dbReference>
<protein>
    <recommendedName>
        <fullName evidence="4">TauD/TfdA-like domain-containing protein</fullName>
    </recommendedName>
</protein>
<dbReference type="AlphaFoldDB" id="A0A5J6N350"/>
<dbReference type="Gene3D" id="3.60.130.10">
    <property type="entry name" value="Clavaminate synthase-like"/>
    <property type="match status" value="1"/>
</dbReference>
<evidence type="ECO:0000313" key="5">
    <source>
        <dbReference type="EMBL" id="QEX24418.1"/>
    </source>
</evidence>
<organism evidence="5 6">
    <name type="scientific">Hypericibacter adhaerens</name>
    <dbReference type="NCBI Taxonomy" id="2602016"/>
    <lineage>
        <taxon>Bacteria</taxon>
        <taxon>Pseudomonadati</taxon>
        <taxon>Pseudomonadota</taxon>
        <taxon>Alphaproteobacteria</taxon>
        <taxon>Rhodospirillales</taxon>
        <taxon>Dongiaceae</taxon>
        <taxon>Hypericibacter</taxon>
    </lineage>
</organism>
<keyword evidence="6" id="KW-1185">Reference proteome</keyword>
<reference evidence="5 6" key="1">
    <citation type="submission" date="2019-08" db="EMBL/GenBank/DDBJ databases">
        <title>Hyperibacter terrae gen. nov., sp. nov. and Hyperibacter viscosus sp. nov., two new members in the family Rhodospirillaceae isolated from the rhizosphere of Hypericum perforatum.</title>
        <authorList>
            <person name="Noviana Z."/>
        </authorList>
    </citation>
    <scope>NUCLEOTIDE SEQUENCE [LARGE SCALE GENOMIC DNA]</scope>
    <source>
        <strain evidence="5 6">R5959</strain>
    </source>
</reference>
<dbReference type="GO" id="GO:0017000">
    <property type="term" value="P:antibiotic biosynthetic process"/>
    <property type="evidence" value="ECO:0007669"/>
    <property type="project" value="UniProtKB-KW"/>
</dbReference>
<evidence type="ECO:0000313" key="6">
    <source>
        <dbReference type="Proteomes" id="UP000325797"/>
    </source>
</evidence>
<feature type="domain" description="TauD/TfdA-like" evidence="4">
    <location>
        <begin position="57"/>
        <end position="319"/>
    </location>
</feature>
<dbReference type="Pfam" id="PF02668">
    <property type="entry name" value="TauD"/>
    <property type="match status" value="1"/>
</dbReference>
<dbReference type="SUPFAM" id="SSF51197">
    <property type="entry name" value="Clavaminate synthase-like"/>
    <property type="match status" value="1"/>
</dbReference>
<dbReference type="KEGG" id="hadh:FRZ61_43590"/>
<gene>
    <name evidence="5" type="ORF">FRZ61_43590</name>
</gene>
<evidence type="ECO:0000256" key="1">
    <source>
        <dbReference type="ARBA" id="ARBA00001954"/>
    </source>
</evidence>
<name>A0A5J6N350_9PROT</name>
<dbReference type="RefSeq" id="WP_151119701.1">
    <property type="nucleotide sequence ID" value="NZ_CP042582.1"/>
</dbReference>
<accession>A0A5J6N350</accession>
<evidence type="ECO:0000256" key="3">
    <source>
        <dbReference type="ARBA" id="ARBA00023194"/>
    </source>
</evidence>
<dbReference type="InterPro" id="IPR003819">
    <property type="entry name" value="TauD/TfdA-like"/>
</dbReference>
<keyword evidence="3" id="KW-0045">Antibiotic biosynthesis</keyword>
<comment type="cofactor">
    <cofactor evidence="1">
        <name>Fe(2+)</name>
        <dbReference type="ChEBI" id="CHEBI:29033"/>
    </cofactor>
</comment>